<dbReference type="EMBL" id="FNCQ01000006">
    <property type="protein sequence ID" value="SDG62324.1"/>
    <property type="molecule type" value="Genomic_DNA"/>
</dbReference>
<dbReference type="OrthoDB" id="965427at2"/>
<name>A0A1H0KTD5_9BACT</name>
<evidence type="ECO:0000313" key="2">
    <source>
        <dbReference type="EMBL" id="SDO59264.1"/>
    </source>
</evidence>
<proteinExistence type="predicted"/>
<evidence type="ECO:0000313" key="3">
    <source>
        <dbReference type="Proteomes" id="UP000198779"/>
    </source>
</evidence>
<organism evidence="2 4">
    <name type="scientific">Prevotella communis</name>
    <dbReference type="NCBI Taxonomy" id="2913614"/>
    <lineage>
        <taxon>Bacteria</taxon>
        <taxon>Pseudomonadati</taxon>
        <taxon>Bacteroidota</taxon>
        <taxon>Bacteroidia</taxon>
        <taxon>Bacteroidales</taxon>
        <taxon>Prevotellaceae</taxon>
        <taxon>Prevotella</taxon>
    </lineage>
</organism>
<keyword evidence="3" id="KW-1185">Reference proteome</keyword>
<reference evidence="1 4" key="2">
    <citation type="submission" date="2016-10" db="EMBL/GenBank/DDBJ databases">
        <authorList>
            <person name="de Groot N.N."/>
        </authorList>
    </citation>
    <scope>NUCLEOTIDE SEQUENCE [LARGE SCALE GENOMIC DNA]</scope>
    <source>
        <strain evidence="4">BP1-145</strain>
        <strain evidence="1">BP1-148</strain>
    </source>
</reference>
<accession>A0A1G7VRE0</accession>
<dbReference type="EMBL" id="FNIW01000030">
    <property type="protein sequence ID" value="SDO59264.1"/>
    <property type="molecule type" value="Genomic_DNA"/>
</dbReference>
<protein>
    <submittedName>
        <fullName evidence="2">Uncharacterized protein</fullName>
    </submittedName>
</protein>
<reference evidence="2 3" key="1">
    <citation type="submission" date="2016-10" db="EMBL/GenBank/DDBJ databases">
        <authorList>
            <person name="Varghese N."/>
            <person name="Submissions S."/>
        </authorList>
    </citation>
    <scope>NUCLEOTIDE SEQUENCE</scope>
    <source>
        <strain evidence="2">BP1-145</strain>
        <strain evidence="3">BP1-148</strain>
    </source>
</reference>
<dbReference type="Proteomes" id="UP000198779">
    <property type="component" value="Unassembled WGS sequence"/>
</dbReference>
<dbReference type="AlphaFoldDB" id="A0A1H0KTD5"/>
<evidence type="ECO:0000313" key="4">
    <source>
        <dbReference type="Proteomes" id="UP000199134"/>
    </source>
</evidence>
<evidence type="ECO:0000313" key="1">
    <source>
        <dbReference type="EMBL" id="SDG62324.1"/>
    </source>
</evidence>
<dbReference type="Proteomes" id="UP000199134">
    <property type="component" value="Unassembled WGS sequence"/>
</dbReference>
<dbReference type="RefSeq" id="WP_091816848.1">
    <property type="nucleotide sequence ID" value="NZ_FNCQ01000006.1"/>
</dbReference>
<sequence length="136" mass="15631">MKRNLVGVIEKAGDGGYGIYALEDVIPVTGYGLTEEEAKKDFVEQIKEQADYYKEKKGIYPDWYEENQEVEYRYDMSAFFMSFPFINASELAKSLGINPSLMRKYKSGLAKASAKQKDLIQEKFNGLVERLELVKF</sequence>
<gene>
    <name evidence="2" type="ORF">SAMN04487900_13014</name>
    <name evidence="1" type="ORF">SAMN04487901_10691</name>
</gene>
<accession>A0A1H0KTD5</accession>